<dbReference type="PANTHER" id="PTHR30344:SF4">
    <property type="entry name" value="CYCLASE, PUTATIVE (AFU_ORTHOLOGUE AFUA_6G11580)-RELATED"/>
    <property type="match status" value="1"/>
</dbReference>
<dbReference type="InterPro" id="IPR050282">
    <property type="entry name" value="Cycloisomerase_2"/>
</dbReference>
<dbReference type="HOGENOM" id="CLU_052062_0_0_1"/>
<dbReference type="VEuPathDB" id="FungiDB:PLEOSDRAFT_1048986"/>
<dbReference type="SUPFAM" id="SSF51004">
    <property type="entry name" value="C-terminal (heme d1) domain of cytochrome cd1-nitrite reductase"/>
    <property type="match status" value="1"/>
</dbReference>
<evidence type="ECO:0008006" key="4">
    <source>
        <dbReference type="Google" id="ProtNLM"/>
    </source>
</evidence>
<dbReference type="PANTHER" id="PTHR30344">
    <property type="entry name" value="6-PHOSPHOGLUCONOLACTONASE-RELATED"/>
    <property type="match status" value="1"/>
</dbReference>
<proteinExistence type="inferred from homology"/>
<accession>A0A067NHM4</accession>
<reference evidence="3" key="1">
    <citation type="journal article" date="2014" name="Proc. Natl. Acad. Sci. U.S.A.">
        <title>Extensive sampling of basidiomycete genomes demonstrates inadequacy of the white-rot/brown-rot paradigm for wood decay fungi.</title>
        <authorList>
            <person name="Riley R."/>
            <person name="Salamov A.A."/>
            <person name="Brown D.W."/>
            <person name="Nagy L.G."/>
            <person name="Floudas D."/>
            <person name="Held B.W."/>
            <person name="Levasseur A."/>
            <person name="Lombard V."/>
            <person name="Morin E."/>
            <person name="Otillar R."/>
            <person name="Lindquist E.A."/>
            <person name="Sun H."/>
            <person name="LaButti K.M."/>
            <person name="Schmutz J."/>
            <person name="Jabbour D."/>
            <person name="Luo H."/>
            <person name="Baker S.E."/>
            <person name="Pisabarro A.G."/>
            <person name="Walton J.D."/>
            <person name="Blanchette R.A."/>
            <person name="Henrissat B."/>
            <person name="Martin F."/>
            <person name="Cullen D."/>
            <person name="Hibbett D.S."/>
            <person name="Grigoriev I.V."/>
        </authorList>
    </citation>
    <scope>NUCLEOTIDE SEQUENCE [LARGE SCALE GENOMIC DNA]</scope>
    <source>
        <strain evidence="3">PC15</strain>
    </source>
</reference>
<dbReference type="InterPro" id="IPR015943">
    <property type="entry name" value="WD40/YVTN_repeat-like_dom_sf"/>
</dbReference>
<dbReference type="InterPro" id="IPR019405">
    <property type="entry name" value="Lactonase_7-beta_prop"/>
</dbReference>
<dbReference type="GO" id="GO:0017057">
    <property type="term" value="F:6-phosphogluconolactonase activity"/>
    <property type="evidence" value="ECO:0007669"/>
    <property type="project" value="TreeGrafter"/>
</dbReference>
<protein>
    <recommendedName>
        <fullName evidence="4">3-carboxy-cis,cis-mucoante lactonizing enzyme</fullName>
    </recommendedName>
</protein>
<dbReference type="OrthoDB" id="1715191at2759"/>
<evidence type="ECO:0000313" key="3">
    <source>
        <dbReference type="Proteomes" id="UP000027073"/>
    </source>
</evidence>
<dbReference type="EMBL" id="KL198013">
    <property type="protein sequence ID" value="KDQ23276.1"/>
    <property type="molecule type" value="Genomic_DNA"/>
</dbReference>
<organism evidence="2 3">
    <name type="scientific">Pleurotus ostreatus (strain PC15)</name>
    <name type="common">Oyster mushroom</name>
    <dbReference type="NCBI Taxonomy" id="1137138"/>
    <lineage>
        <taxon>Eukaryota</taxon>
        <taxon>Fungi</taxon>
        <taxon>Dikarya</taxon>
        <taxon>Basidiomycota</taxon>
        <taxon>Agaricomycotina</taxon>
        <taxon>Agaricomycetes</taxon>
        <taxon>Agaricomycetidae</taxon>
        <taxon>Agaricales</taxon>
        <taxon>Pleurotineae</taxon>
        <taxon>Pleurotaceae</taxon>
        <taxon>Pleurotus</taxon>
    </lineage>
</organism>
<gene>
    <name evidence="2" type="ORF">PLEOSDRAFT_1048986</name>
</gene>
<dbReference type="Gene3D" id="2.130.10.10">
    <property type="entry name" value="YVTN repeat-like/Quinoprotein amine dehydrogenase"/>
    <property type="match status" value="1"/>
</dbReference>
<dbReference type="InterPro" id="IPR011048">
    <property type="entry name" value="Haem_d1_sf"/>
</dbReference>
<sequence>MDGQLVLSEDFFVDTQSTTRSEPRTPVHHIIAGSFRSLSLFLLAFSPFNRTISHVQTIPAFGPHQYLAVNSQRDRVYTTSWAQPPSLSSWSIDKNEHTWDKWTVNLVNTVPITATSSYITLPPPYTHIYSAGGPTGEVHIVEPSTRGFGAKAQQLLFVPEDELAAADKTRRYGSHAIEFSNRGFAFIPVLGTNSIERYRLSSSLPGGLDHIGTTLSPRPHDGPRHLIISPNGSKLYVVTEHTNFLDVYDISHTGDLTLAQSRSIIPQDLRPNVSLYRGDTLRFTPPSPSHPSPGFLFATTRGATSETRGWLTVFRLDQDGAIVGEDAEDDTERWETPTSGGKANAIEIIHGETDGGEDTKAWVLLTDDDESVDSGGPGIRVIEWSGWKKGISVAAEWLGERDFQSYTEGDRMRGGSHAVWLD</sequence>
<evidence type="ECO:0000313" key="2">
    <source>
        <dbReference type="EMBL" id="KDQ23276.1"/>
    </source>
</evidence>
<dbReference type="Pfam" id="PF10282">
    <property type="entry name" value="Lactonase"/>
    <property type="match status" value="1"/>
</dbReference>
<comment type="similarity">
    <text evidence="1">Belongs to the cycloisomerase 2 family.</text>
</comment>
<dbReference type="AlphaFoldDB" id="A0A067NHM4"/>
<name>A0A067NHM4_PLEO1</name>
<evidence type="ECO:0000256" key="1">
    <source>
        <dbReference type="ARBA" id="ARBA00005564"/>
    </source>
</evidence>
<dbReference type="Proteomes" id="UP000027073">
    <property type="component" value="Unassembled WGS sequence"/>
</dbReference>
<dbReference type="InParanoid" id="A0A067NHM4"/>